<keyword evidence="5 7" id="KW-0067">ATP-binding</keyword>
<evidence type="ECO:0000259" key="6">
    <source>
        <dbReference type="PROSITE" id="PS50893"/>
    </source>
</evidence>
<sequence length="294" mass="32987">MSVLLSVRDLTHRYGEFVAVNNISLDIQPGECYGLLGPNGAGKSTTLEILEGLLKPTQGEVLYRGRAIDKTFKQEVGIQFQSTTLPDYLTVYDCLKLFASFYQSHTPIAHLIKQCQLSEIADKLHYNLSGGQKQRLLLALSLINDPSLLFLDEPTTGLDPQARLHFWQLVREIKQQGKTIILTTHYMEEAEQLCDRIAIMDRGQFIAEGTPADLLSDNFLPQIVELEGIYSQQDFGALPIRLSKCAGRTRVECHSFNELMTAFKKAAPSLNGMSVRKPNLEDLFLKLTGNELRI</sequence>
<keyword evidence="8" id="KW-1185">Reference proteome</keyword>
<dbReference type="CDD" id="cd03230">
    <property type="entry name" value="ABC_DR_subfamily_A"/>
    <property type="match status" value="1"/>
</dbReference>
<organism evidence="7 8">
    <name type="scientific">Shewanella schlegeliana</name>
    <dbReference type="NCBI Taxonomy" id="190308"/>
    <lineage>
        <taxon>Bacteria</taxon>
        <taxon>Pseudomonadati</taxon>
        <taxon>Pseudomonadota</taxon>
        <taxon>Gammaproteobacteria</taxon>
        <taxon>Alteromonadales</taxon>
        <taxon>Shewanellaceae</taxon>
        <taxon>Shewanella</taxon>
    </lineage>
</organism>
<evidence type="ECO:0000256" key="2">
    <source>
        <dbReference type="ARBA" id="ARBA00022448"/>
    </source>
</evidence>
<dbReference type="PROSITE" id="PS50893">
    <property type="entry name" value="ABC_TRANSPORTER_2"/>
    <property type="match status" value="1"/>
</dbReference>
<accession>A0ABS1SUA1</accession>
<comment type="similarity">
    <text evidence="1">Belongs to the ABC transporter superfamily.</text>
</comment>
<comment type="caution">
    <text evidence="7">The sequence shown here is derived from an EMBL/GenBank/DDBJ whole genome shotgun (WGS) entry which is preliminary data.</text>
</comment>
<keyword evidence="4" id="KW-0547">Nucleotide-binding</keyword>
<dbReference type="Proteomes" id="UP000604898">
    <property type="component" value="Unassembled WGS sequence"/>
</dbReference>
<evidence type="ECO:0000256" key="3">
    <source>
        <dbReference type="ARBA" id="ARBA00022458"/>
    </source>
</evidence>
<dbReference type="EMBL" id="JAESVD010000001">
    <property type="protein sequence ID" value="MBL4912105.1"/>
    <property type="molecule type" value="Genomic_DNA"/>
</dbReference>
<evidence type="ECO:0000256" key="5">
    <source>
        <dbReference type="ARBA" id="ARBA00022840"/>
    </source>
</evidence>
<proteinExistence type="inferred from homology"/>
<dbReference type="InterPro" id="IPR050763">
    <property type="entry name" value="ABC_transporter_ATP-binding"/>
</dbReference>
<evidence type="ECO:0000256" key="4">
    <source>
        <dbReference type="ARBA" id="ARBA00022741"/>
    </source>
</evidence>
<reference evidence="7 8" key="1">
    <citation type="submission" date="2021-01" db="EMBL/GenBank/DDBJ databases">
        <title>Genome sequence of Shewanella schlegeliana JCM 11561.</title>
        <authorList>
            <person name="Zhang H."/>
            <person name="Li C."/>
        </authorList>
    </citation>
    <scope>NUCLEOTIDE SEQUENCE [LARGE SCALE GENOMIC DNA]</scope>
    <source>
        <strain evidence="7 8">JCM 11561</strain>
    </source>
</reference>
<dbReference type="InterPro" id="IPR017871">
    <property type="entry name" value="ABC_transporter-like_CS"/>
</dbReference>
<dbReference type="InterPro" id="IPR003439">
    <property type="entry name" value="ABC_transporter-like_ATP-bd"/>
</dbReference>
<dbReference type="PANTHER" id="PTHR42711:SF5">
    <property type="entry name" value="ABC TRANSPORTER ATP-BINDING PROTEIN NATA"/>
    <property type="match status" value="1"/>
</dbReference>
<dbReference type="PANTHER" id="PTHR42711">
    <property type="entry name" value="ABC TRANSPORTER ATP-BINDING PROTEIN"/>
    <property type="match status" value="1"/>
</dbReference>
<feature type="domain" description="ABC transporter" evidence="6">
    <location>
        <begin position="5"/>
        <end position="227"/>
    </location>
</feature>
<keyword evidence="2" id="KW-0813">Transport</keyword>
<dbReference type="RefSeq" id="WP_202720329.1">
    <property type="nucleotide sequence ID" value="NZ_BPEX01000018.1"/>
</dbReference>
<dbReference type="Pfam" id="PF00005">
    <property type="entry name" value="ABC_tran"/>
    <property type="match status" value="1"/>
</dbReference>
<keyword evidence="3" id="KW-0536">Nodulation</keyword>
<dbReference type="InterPro" id="IPR027417">
    <property type="entry name" value="P-loop_NTPase"/>
</dbReference>
<evidence type="ECO:0000256" key="1">
    <source>
        <dbReference type="ARBA" id="ARBA00005417"/>
    </source>
</evidence>
<gene>
    <name evidence="7" type="ORF">JMA39_03010</name>
</gene>
<name>A0ABS1SUA1_9GAMM</name>
<evidence type="ECO:0000313" key="7">
    <source>
        <dbReference type="EMBL" id="MBL4912105.1"/>
    </source>
</evidence>
<evidence type="ECO:0000313" key="8">
    <source>
        <dbReference type="Proteomes" id="UP000604898"/>
    </source>
</evidence>
<dbReference type="SMART" id="SM00382">
    <property type="entry name" value="AAA"/>
    <property type="match status" value="1"/>
</dbReference>
<dbReference type="SUPFAM" id="SSF52540">
    <property type="entry name" value="P-loop containing nucleoside triphosphate hydrolases"/>
    <property type="match status" value="1"/>
</dbReference>
<protein>
    <submittedName>
        <fullName evidence="7">ABC transporter ATP-binding protein</fullName>
    </submittedName>
</protein>
<dbReference type="InterPro" id="IPR003593">
    <property type="entry name" value="AAA+_ATPase"/>
</dbReference>
<dbReference type="PROSITE" id="PS00211">
    <property type="entry name" value="ABC_TRANSPORTER_1"/>
    <property type="match status" value="1"/>
</dbReference>
<dbReference type="GO" id="GO:0005524">
    <property type="term" value="F:ATP binding"/>
    <property type="evidence" value="ECO:0007669"/>
    <property type="project" value="UniProtKB-KW"/>
</dbReference>
<dbReference type="Gene3D" id="3.40.50.300">
    <property type="entry name" value="P-loop containing nucleotide triphosphate hydrolases"/>
    <property type="match status" value="1"/>
</dbReference>